<dbReference type="Proteomes" id="UP000257109">
    <property type="component" value="Unassembled WGS sequence"/>
</dbReference>
<organism evidence="1 2">
    <name type="scientific">Mucuna pruriens</name>
    <name type="common">Velvet bean</name>
    <name type="synonym">Dolichos pruriens</name>
    <dbReference type="NCBI Taxonomy" id="157652"/>
    <lineage>
        <taxon>Eukaryota</taxon>
        <taxon>Viridiplantae</taxon>
        <taxon>Streptophyta</taxon>
        <taxon>Embryophyta</taxon>
        <taxon>Tracheophyta</taxon>
        <taxon>Spermatophyta</taxon>
        <taxon>Magnoliopsida</taxon>
        <taxon>eudicotyledons</taxon>
        <taxon>Gunneridae</taxon>
        <taxon>Pentapetalae</taxon>
        <taxon>rosids</taxon>
        <taxon>fabids</taxon>
        <taxon>Fabales</taxon>
        <taxon>Fabaceae</taxon>
        <taxon>Papilionoideae</taxon>
        <taxon>50 kb inversion clade</taxon>
        <taxon>NPAAA clade</taxon>
        <taxon>indigoferoid/millettioid clade</taxon>
        <taxon>Phaseoleae</taxon>
        <taxon>Mucuna</taxon>
    </lineage>
</organism>
<name>A0A371I7G6_MUCPR</name>
<proteinExistence type="predicted"/>
<dbReference type="OrthoDB" id="1424108at2759"/>
<gene>
    <name evidence="1" type="ORF">CR513_04421</name>
</gene>
<dbReference type="AlphaFoldDB" id="A0A371I7G6"/>
<feature type="non-terminal residue" evidence="1">
    <location>
        <position position="87"/>
    </location>
</feature>
<dbReference type="Gene3D" id="3.10.10.10">
    <property type="entry name" value="HIV Type 1 Reverse Transcriptase, subunit A, domain 1"/>
    <property type="match status" value="1"/>
</dbReference>
<dbReference type="EMBL" id="QJKJ01000735">
    <property type="protein sequence ID" value="RDY10981.1"/>
    <property type="molecule type" value="Genomic_DNA"/>
</dbReference>
<sequence length="87" mass="10141">MDKDEKFITTNQVKTFLKENAQAYMVLSTLKVEKDVVVSDVLIVSEFLEVFLEDGALVLLVKKKDERMRSCVDYHQLNKKPWFVSLD</sequence>
<protein>
    <submittedName>
        <fullName evidence="1">Uncharacterized protein</fullName>
    </submittedName>
</protein>
<comment type="caution">
    <text evidence="1">The sequence shown here is derived from an EMBL/GenBank/DDBJ whole genome shotgun (WGS) entry which is preliminary data.</text>
</comment>
<evidence type="ECO:0000313" key="1">
    <source>
        <dbReference type="EMBL" id="RDY10981.1"/>
    </source>
</evidence>
<reference evidence="1" key="1">
    <citation type="submission" date="2018-05" db="EMBL/GenBank/DDBJ databases">
        <title>Draft genome of Mucuna pruriens seed.</title>
        <authorList>
            <person name="Nnadi N.E."/>
            <person name="Vos R."/>
            <person name="Hasami M.H."/>
            <person name="Devisetty U.K."/>
            <person name="Aguiy J.C."/>
        </authorList>
    </citation>
    <scope>NUCLEOTIDE SEQUENCE [LARGE SCALE GENOMIC DNA]</scope>
    <source>
        <strain evidence="1">JCA_2017</strain>
    </source>
</reference>
<feature type="non-terminal residue" evidence="1">
    <location>
        <position position="1"/>
    </location>
</feature>
<accession>A0A371I7G6</accession>
<evidence type="ECO:0000313" key="2">
    <source>
        <dbReference type="Proteomes" id="UP000257109"/>
    </source>
</evidence>
<keyword evidence="2" id="KW-1185">Reference proteome</keyword>